<gene>
    <name evidence="1" type="ORF">NDU88_001712</name>
</gene>
<evidence type="ECO:0000313" key="1">
    <source>
        <dbReference type="EMBL" id="KAJ1096577.1"/>
    </source>
</evidence>
<comment type="caution">
    <text evidence="1">The sequence shown here is derived from an EMBL/GenBank/DDBJ whole genome shotgun (WGS) entry which is preliminary data.</text>
</comment>
<protein>
    <submittedName>
        <fullName evidence="1">Uncharacterized protein</fullName>
    </submittedName>
</protein>
<accession>A0AAV7LZD1</accession>
<dbReference type="EMBL" id="JANPWB010000014">
    <property type="protein sequence ID" value="KAJ1096577.1"/>
    <property type="molecule type" value="Genomic_DNA"/>
</dbReference>
<name>A0AAV7LZD1_PLEWA</name>
<sequence>MTPLSDARDWSGVEEMAMRHQGDHIKLDRGKHKVRALHSGFVCHTSQQEDPSALELCPWLKEVLQSETLTTYWGSHET</sequence>
<evidence type="ECO:0000313" key="2">
    <source>
        <dbReference type="Proteomes" id="UP001066276"/>
    </source>
</evidence>
<reference evidence="1" key="1">
    <citation type="journal article" date="2022" name="bioRxiv">
        <title>Sequencing and chromosome-scale assembly of the giantPleurodeles waltlgenome.</title>
        <authorList>
            <person name="Brown T."/>
            <person name="Elewa A."/>
            <person name="Iarovenko S."/>
            <person name="Subramanian E."/>
            <person name="Araus A.J."/>
            <person name="Petzold A."/>
            <person name="Susuki M."/>
            <person name="Suzuki K.-i.T."/>
            <person name="Hayashi T."/>
            <person name="Toyoda A."/>
            <person name="Oliveira C."/>
            <person name="Osipova E."/>
            <person name="Leigh N.D."/>
            <person name="Simon A."/>
            <person name="Yun M.H."/>
        </authorList>
    </citation>
    <scope>NUCLEOTIDE SEQUENCE</scope>
    <source>
        <strain evidence="1">20211129_DDA</strain>
        <tissue evidence="1">Liver</tissue>
    </source>
</reference>
<proteinExistence type="predicted"/>
<organism evidence="1 2">
    <name type="scientific">Pleurodeles waltl</name>
    <name type="common">Iberian ribbed newt</name>
    <dbReference type="NCBI Taxonomy" id="8319"/>
    <lineage>
        <taxon>Eukaryota</taxon>
        <taxon>Metazoa</taxon>
        <taxon>Chordata</taxon>
        <taxon>Craniata</taxon>
        <taxon>Vertebrata</taxon>
        <taxon>Euteleostomi</taxon>
        <taxon>Amphibia</taxon>
        <taxon>Batrachia</taxon>
        <taxon>Caudata</taxon>
        <taxon>Salamandroidea</taxon>
        <taxon>Salamandridae</taxon>
        <taxon>Pleurodelinae</taxon>
        <taxon>Pleurodeles</taxon>
    </lineage>
</organism>
<keyword evidence="2" id="KW-1185">Reference proteome</keyword>
<dbReference type="Proteomes" id="UP001066276">
    <property type="component" value="Chromosome 10"/>
</dbReference>
<dbReference type="AlphaFoldDB" id="A0AAV7LZD1"/>